<organism evidence="1 2">
    <name type="scientific">Plasmodium inui San Antonio 1</name>
    <dbReference type="NCBI Taxonomy" id="1237626"/>
    <lineage>
        <taxon>Eukaryota</taxon>
        <taxon>Sar</taxon>
        <taxon>Alveolata</taxon>
        <taxon>Apicomplexa</taxon>
        <taxon>Aconoidasida</taxon>
        <taxon>Haemosporida</taxon>
        <taxon>Plasmodiidae</taxon>
        <taxon>Plasmodium</taxon>
        <taxon>Plasmodium (Plasmodium)</taxon>
    </lineage>
</organism>
<protein>
    <submittedName>
        <fullName evidence="1">Uncharacterized protein</fullName>
    </submittedName>
</protein>
<evidence type="ECO:0000313" key="1">
    <source>
        <dbReference type="EMBL" id="EUD64561.1"/>
    </source>
</evidence>
<evidence type="ECO:0000313" key="2">
    <source>
        <dbReference type="Proteomes" id="UP000030640"/>
    </source>
</evidence>
<gene>
    <name evidence="1" type="ORF">C922_05077</name>
</gene>
<feature type="non-terminal residue" evidence="1">
    <location>
        <position position="1"/>
    </location>
</feature>
<sequence length="62" mass="6879">GNHIIHQEQINPEDINSAVSHKDKGAIMKSKTGNAEVKNRILSANRKKITEKNKNDAVAMKN</sequence>
<dbReference type="AlphaFoldDB" id="W7AH22"/>
<proteinExistence type="predicted"/>
<name>W7AH22_9APIC</name>
<keyword evidence="2" id="KW-1185">Reference proteome</keyword>
<dbReference type="Proteomes" id="UP000030640">
    <property type="component" value="Unassembled WGS sequence"/>
</dbReference>
<dbReference type="VEuPathDB" id="PlasmoDB:C922_05077"/>
<dbReference type="EMBL" id="KI965495">
    <property type="protein sequence ID" value="EUD64561.1"/>
    <property type="molecule type" value="Genomic_DNA"/>
</dbReference>
<accession>W7AH22</accession>
<reference evidence="1 2" key="1">
    <citation type="submission" date="2013-02" db="EMBL/GenBank/DDBJ databases">
        <title>The Genome Sequence of Plasmodium inui San Antonio 1.</title>
        <authorList>
            <consortium name="The Broad Institute Genome Sequencing Platform"/>
            <consortium name="The Broad Institute Genome Sequencing Center for Infectious Disease"/>
            <person name="Neafsey D."/>
            <person name="Cheeseman I."/>
            <person name="Volkman S."/>
            <person name="Adams J."/>
            <person name="Walker B."/>
            <person name="Young S.K."/>
            <person name="Zeng Q."/>
            <person name="Gargeya S."/>
            <person name="Fitzgerald M."/>
            <person name="Haas B."/>
            <person name="Abouelleil A."/>
            <person name="Alvarado L."/>
            <person name="Arachchi H.M."/>
            <person name="Berlin A.M."/>
            <person name="Chapman S.B."/>
            <person name="Dewar J."/>
            <person name="Goldberg J."/>
            <person name="Griggs A."/>
            <person name="Gujja S."/>
            <person name="Hansen M."/>
            <person name="Howarth C."/>
            <person name="Imamovic A."/>
            <person name="Larimer J."/>
            <person name="McCowan C."/>
            <person name="Murphy C."/>
            <person name="Neiman D."/>
            <person name="Pearson M."/>
            <person name="Priest M."/>
            <person name="Roberts A."/>
            <person name="Saif S."/>
            <person name="Shea T."/>
            <person name="Sisk P."/>
            <person name="Sykes S."/>
            <person name="Wortman J."/>
            <person name="Nusbaum C."/>
            <person name="Birren B."/>
        </authorList>
    </citation>
    <scope>NUCLEOTIDE SEQUENCE [LARGE SCALE GENOMIC DNA]</scope>
    <source>
        <strain evidence="1 2">San Antonio 1</strain>
    </source>
</reference>
<dbReference type="GeneID" id="20040351"/>
<dbReference type="RefSeq" id="XP_008818872.1">
    <property type="nucleotide sequence ID" value="XM_008820650.1"/>
</dbReference>